<dbReference type="PRINTS" id="PR00834">
    <property type="entry name" value="PROTEASES2C"/>
</dbReference>
<proteinExistence type="predicted"/>
<reference evidence="5" key="1">
    <citation type="submission" date="2019-08" db="EMBL/GenBank/DDBJ databases">
        <authorList>
            <person name="Kucharzyk K."/>
            <person name="Murdoch R.W."/>
            <person name="Higgins S."/>
            <person name="Loffler F."/>
        </authorList>
    </citation>
    <scope>NUCLEOTIDE SEQUENCE</scope>
</reference>
<name>A0A644YPZ7_9ZZZZ</name>
<dbReference type="SUPFAM" id="SSF50156">
    <property type="entry name" value="PDZ domain-like"/>
    <property type="match status" value="1"/>
</dbReference>
<gene>
    <name evidence="5" type="ORF">SDC9_76610</name>
</gene>
<sequence>MSNHDLNLPDMEPLFFVEPQPNANNKEVIEADRLSAKLQRKLAFILAFSMILTLVVGLGGGYYLAEYRNSAKFPDLTWVESLQKNRSSIVGNVDYLTQEGLTTPLSISQVSALTADSVVEIQTERTMTDWRMGQYTSTGAGSGVIIDQKGYILTNQHVIDGASTIVVGLRNGDSYPAVLIGSDHKTDIALLKIEADNLTTAVFGDSSTLVVGEIAIAIGNPLGQLGGTVTDGIISALDRELSFDGKTMNLLQTNAAINPGNSGGGLFNIYGELIGIVVAKSSGTDVEGLGFAIPINDVKTILTDLMTYGYVEGRIDLKMTLQDVTGVYSYFYGYSQGVYIASVQEGSNAAKTGFKVGDYITAIDGTTVSSVSEINALLDQYKVGDSVKIKILRNNRSYTGNLVLEGYKG</sequence>
<dbReference type="GO" id="GO:0006508">
    <property type="term" value="P:proteolysis"/>
    <property type="evidence" value="ECO:0007669"/>
    <property type="project" value="UniProtKB-KW"/>
</dbReference>
<dbReference type="GO" id="GO:0004252">
    <property type="term" value="F:serine-type endopeptidase activity"/>
    <property type="evidence" value="ECO:0007669"/>
    <property type="project" value="InterPro"/>
</dbReference>
<dbReference type="InterPro" id="IPR036034">
    <property type="entry name" value="PDZ_sf"/>
</dbReference>
<evidence type="ECO:0000313" key="5">
    <source>
        <dbReference type="EMBL" id="MPM30068.1"/>
    </source>
</evidence>
<dbReference type="PANTHER" id="PTHR43343">
    <property type="entry name" value="PEPTIDASE S12"/>
    <property type="match status" value="1"/>
</dbReference>
<keyword evidence="1" id="KW-0645">Protease</keyword>
<protein>
    <recommendedName>
        <fullName evidence="4">PDZ domain-containing protein</fullName>
    </recommendedName>
</protein>
<evidence type="ECO:0000259" key="4">
    <source>
        <dbReference type="PROSITE" id="PS50106"/>
    </source>
</evidence>
<keyword evidence="3" id="KW-0472">Membrane</keyword>
<evidence type="ECO:0000256" key="1">
    <source>
        <dbReference type="ARBA" id="ARBA00022670"/>
    </source>
</evidence>
<dbReference type="Pfam" id="PF13180">
    <property type="entry name" value="PDZ_2"/>
    <property type="match status" value="1"/>
</dbReference>
<dbReference type="AlphaFoldDB" id="A0A644YPZ7"/>
<keyword evidence="3" id="KW-0812">Transmembrane</keyword>
<dbReference type="Gene3D" id="2.40.10.120">
    <property type="match status" value="1"/>
</dbReference>
<keyword evidence="2" id="KW-0378">Hydrolase</keyword>
<dbReference type="PANTHER" id="PTHR43343:SF3">
    <property type="entry name" value="PROTEASE DO-LIKE 8, CHLOROPLASTIC"/>
    <property type="match status" value="1"/>
</dbReference>
<feature type="domain" description="PDZ" evidence="4">
    <location>
        <begin position="337"/>
        <end position="395"/>
    </location>
</feature>
<organism evidence="5">
    <name type="scientific">bioreactor metagenome</name>
    <dbReference type="NCBI Taxonomy" id="1076179"/>
    <lineage>
        <taxon>unclassified sequences</taxon>
        <taxon>metagenomes</taxon>
        <taxon>ecological metagenomes</taxon>
    </lineage>
</organism>
<dbReference type="InterPro" id="IPR009003">
    <property type="entry name" value="Peptidase_S1_PA"/>
</dbReference>
<evidence type="ECO:0000256" key="3">
    <source>
        <dbReference type="SAM" id="Phobius"/>
    </source>
</evidence>
<dbReference type="Gene3D" id="2.30.42.10">
    <property type="match status" value="1"/>
</dbReference>
<dbReference type="InterPro" id="IPR051201">
    <property type="entry name" value="Chloro_Bact_Ser_Proteases"/>
</dbReference>
<evidence type="ECO:0000256" key="2">
    <source>
        <dbReference type="ARBA" id="ARBA00022801"/>
    </source>
</evidence>
<dbReference type="EMBL" id="VSSQ01005686">
    <property type="protein sequence ID" value="MPM30068.1"/>
    <property type="molecule type" value="Genomic_DNA"/>
</dbReference>
<keyword evidence="3" id="KW-1133">Transmembrane helix</keyword>
<dbReference type="SMART" id="SM00228">
    <property type="entry name" value="PDZ"/>
    <property type="match status" value="1"/>
</dbReference>
<feature type="transmembrane region" description="Helical" evidence="3">
    <location>
        <begin position="42"/>
        <end position="65"/>
    </location>
</feature>
<dbReference type="SUPFAM" id="SSF50494">
    <property type="entry name" value="Trypsin-like serine proteases"/>
    <property type="match status" value="1"/>
</dbReference>
<comment type="caution">
    <text evidence="5">The sequence shown here is derived from an EMBL/GenBank/DDBJ whole genome shotgun (WGS) entry which is preliminary data.</text>
</comment>
<dbReference type="PROSITE" id="PS50106">
    <property type="entry name" value="PDZ"/>
    <property type="match status" value="1"/>
</dbReference>
<accession>A0A644YPZ7</accession>
<dbReference type="InterPro" id="IPR001478">
    <property type="entry name" value="PDZ"/>
</dbReference>
<dbReference type="Pfam" id="PF13365">
    <property type="entry name" value="Trypsin_2"/>
    <property type="match status" value="1"/>
</dbReference>
<dbReference type="InterPro" id="IPR001940">
    <property type="entry name" value="Peptidase_S1C"/>
</dbReference>